<reference evidence="1 2" key="1">
    <citation type="submission" date="2020-02" db="EMBL/GenBank/DDBJ databases">
        <title>Comparative genomics of the hypocrealean fungal genus Beauvera.</title>
        <authorList>
            <person name="Showalter D.N."/>
            <person name="Bushley K.E."/>
            <person name="Rehner S.A."/>
        </authorList>
    </citation>
    <scope>NUCLEOTIDE SEQUENCE [LARGE SCALE GENOMIC DNA]</scope>
    <source>
        <strain evidence="1 2">ARSEF4384</strain>
    </source>
</reference>
<sequence>MNTSTNDIDGLSQRLNEASLSDAAPKSNFCSTCVKALHYGNLPAAGCIADGDDLDKEHRFIDEADVLTPIIQKHARALYEELCKKATSPATSVGHDGPTVPEGAHLKEAKLEEGKPEEGKPEEDLAVLHRKRLDSALLKTALKATHDCVPFTIGDYHARGRIYHLDDIDIKVIMRENASKTDWF</sequence>
<proteinExistence type="predicted"/>
<protein>
    <submittedName>
        <fullName evidence="1">Uncharacterized protein</fullName>
    </submittedName>
</protein>
<keyword evidence="2" id="KW-1185">Reference proteome</keyword>
<name>A0AAW0RHT6_9HYPO</name>
<comment type="caution">
    <text evidence="1">The sequence shown here is derived from an EMBL/GenBank/DDBJ whole genome shotgun (WGS) entry which is preliminary data.</text>
</comment>
<dbReference type="AlphaFoldDB" id="A0AAW0RHT6"/>
<dbReference type="Proteomes" id="UP001397290">
    <property type="component" value="Unassembled WGS sequence"/>
</dbReference>
<evidence type="ECO:0000313" key="1">
    <source>
        <dbReference type="EMBL" id="KAK8141596.1"/>
    </source>
</evidence>
<gene>
    <name evidence="1" type="ORF">G3M48_010256</name>
</gene>
<organism evidence="1 2">
    <name type="scientific">Beauveria asiatica</name>
    <dbReference type="NCBI Taxonomy" id="1069075"/>
    <lineage>
        <taxon>Eukaryota</taxon>
        <taxon>Fungi</taxon>
        <taxon>Dikarya</taxon>
        <taxon>Ascomycota</taxon>
        <taxon>Pezizomycotina</taxon>
        <taxon>Sordariomycetes</taxon>
        <taxon>Hypocreomycetidae</taxon>
        <taxon>Hypocreales</taxon>
        <taxon>Cordycipitaceae</taxon>
        <taxon>Beauveria</taxon>
    </lineage>
</organism>
<accession>A0AAW0RHT6</accession>
<evidence type="ECO:0000313" key="2">
    <source>
        <dbReference type="Proteomes" id="UP001397290"/>
    </source>
</evidence>
<dbReference type="EMBL" id="JAAHCF010000910">
    <property type="protein sequence ID" value="KAK8141596.1"/>
    <property type="molecule type" value="Genomic_DNA"/>
</dbReference>